<dbReference type="EMBL" id="JBEPLI010000001">
    <property type="protein sequence ID" value="MET3589203.1"/>
    <property type="molecule type" value="Genomic_DNA"/>
</dbReference>
<dbReference type="PROSITE" id="PS51257">
    <property type="entry name" value="PROKAR_LIPOPROTEIN"/>
    <property type="match status" value="1"/>
</dbReference>
<reference evidence="1 2" key="1">
    <citation type="submission" date="2024-06" db="EMBL/GenBank/DDBJ databases">
        <title>Genomic Encyclopedia of Type Strains, Phase IV (KMG-IV): sequencing the most valuable type-strain genomes for metagenomic binning, comparative biology and taxonomic classification.</title>
        <authorList>
            <person name="Goeker M."/>
        </authorList>
    </citation>
    <scope>NUCLEOTIDE SEQUENCE [LARGE SCALE GENOMIC DNA]</scope>
    <source>
        <strain evidence="1 2">DSM 23649</strain>
    </source>
</reference>
<sequence length="197" mass="22152">MSFFKSFILTALAGFLTLLCGCKIEPLYREVSQISTTMDAESSVAYGKSFGKEPLGLSQKLAAIVMPEPSDRFGQMVRNRLLFLLYGHGGKPSVPIYQLVLQTSVFTRDSVRVEVDRERKREGRPSVGTVTGRAYYILQDMKNNPLAKGAGTMRASFERLRQEYATIQAEEDAQKRVAEELAEQLFMLLLRDLSKVK</sequence>
<comment type="caution">
    <text evidence="1">The sequence shown here is derived from an EMBL/GenBank/DDBJ whole genome shotgun (WGS) entry which is preliminary data.</text>
</comment>
<name>A0ABV2HF89_9HYPH</name>
<dbReference type="Gene3D" id="3.30.160.150">
    <property type="entry name" value="Lipoprotein like domain"/>
    <property type="match status" value="1"/>
</dbReference>
<proteinExistence type="predicted"/>
<dbReference type="InterPro" id="IPR007485">
    <property type="entry name" value="LPS_assembly_LptE"/>
</dbReference>
<dbReference type="Proteomes" id="UP001549086">
    <property type="component" value="Unassembled WGS sequence"/>
</dbReference>
<evidence type="ECO:0000313" key="2">
    <source>
        <dbReference type="Proteomes" id="UP001549086"/>
    </source>
</evidence>
<keyword evidence="2" id="KW-1185">Reference proteome</keyword>
<protein>
    <submittedName>
        <fullName evidence="1">LPS-assembly lipoprotein</fullName>
    </submittedName>
</protein>
<evidence type="ECO:0000313" key="1">
    <source>
        <dbReference type="EMBL" id="MET3589203.1"/>
    </source>
</evidence>
<keyword evidence="1" id="KW-0449">Lipoprotein</keyword>
<organism evidence="1 2">
    <name type="scientific">Bartonella silvatica</name>
    <dbReference type="NCBI Taxonomy" id="357760"/>
    <lineage>
        <taxon>Bacteria</taxon>
        <taxon>Pseudomonadati</taxon>
        <taxon>Pseudomonadota</taxon>
        <taxon>Alphaproteobacteria</taxon>
        <taxon>Hyphomicrobiales</taxon>
        <taxon>Bartonellaceae</taxon>
        <taxon>Bartonella</taxon>
    </lineage>
</organism>
<gene>
    <name evidence="1" type="ORF">ABID23_000273</name>
</gene>
<accession>A0ABV2HF89</accession>
<dbReference type="RefSeq" id="WP_354188542.1">
    <property type="nucleotide sequence ID" value="NZ_JBEPLI010000001.1"/>
</dbReference>
<dbReference type="Pfam" id="PF04390">
    <property type="entry name" value="LptE"/>
    <property type="match status" value="1"/>
</dbReference>